<accession>A0ABV3ZSF8</accession>
<proteinExistence type="predicted"/>
<keyword evidence="3" id="KW-1185">Reference proteome</keyword>
<gene>
    <name evidence="2" type="ORF">AB6724_06560</name>
</gene>
<feature type="signal peptide" evidence="1">
    <location>
        <begin position="1"/>
        <end position="24"/>
    </location>
</feature>
<dbReference type="Proteomes" id="UP001561046">
    <property type="component" value="Unassembled WGS sequence"/>
</dbReference>
<sequence length="177" mass="19395">MACAGRWAWLLALCLAWASTTARAEAEAEDHVQAVTRTVLGILGYTRWPADSAVLRLCVTGATAYASGLMQSSGQMVGTQRLDVRRVEIEQLKATDCEGIYLGDVEELQWRSLMRREAGRPLLTISERSALCRIGAMFCLRRQGEGPGFEVNLDSVARSGLRISPKVLQLARSRATP</sequence>
<evidence type="ECO:0000256" key="1">
    <source>
        <dbReference type="SAM" id="SignalP"/>
    </source>
</evidence>
<organism evidence="2 3">
    <name type="scientific">Comamonas guangdongensis</name>
    <dbReference type="NCBI Taxonomy" id="510515"/>
    <lineage>
        <taxon>Bacteria</taxon>
        <taxon>Pseudomonadati</taxon>
        <taxon>Pseudomonadota</taxon>
        <taxon>Betaproteobacteria</taxon>
        <taxon>Burkholderiales</taxon>
        <taxon>Comamonadaceae</taxon>
        <taxon>Comamonas</taxon>
    </lineage>
</organism>
<dbReference type="RefSeq" id="WP_369337695.1">
    <property type="nucleotide sequence ID" value="NZ_JBFYGN010000005.1"/>
</dbReference>
<protein>
    <submittedName>
        <fullName evidence="2">YfiR family protein</fullName>
    </submittedName>
</protein>
<evidence type="ECO:0000313" key="3">
    <source>
        <dbReference type="Proteomes" id="UP001561046"/>
    </source>
</evidence>
<dbReference type="EMBL" id="JBFYGN010000005">
    <property type="protein sequence ID" value="MEX8192498.1"/>
    <property type="molecule type" value="Genomic_DNA"/>
</dbReference>
<name>A0ABV3ZSF8_9BURK</name>
<feature type="chain" id="PRO_5047026543" evidence="1">
    <location>
        <begin position="25"/>
        <end position="177"/>
    </location>
</feature>
<reference evidence="2 3" key="1">
    <citation type="journal article" date="2013" name="Int. J. Syst. Evol. Microbiol.">
        <title>Comamonas guangdongensis sp. nov., isolated from subterranean forest sediment, and emended description of the genus Comamonas.</title>
        <authorList>
            <person name="Zhang J."/>
            <person name="Wang Y."/>
            <person name="Zhou S."/>
            <person name="Wu C."/>
            <person name="He J."/>
            <person name="Li F."/>
        </authorList>
    </citation>
    <scope>NUCLEOTIDE SEQUENCE [LARGE SCALE GENOMIC DNA]</scope>
    <source>
        <strain evidence="2 3">CCTCC AB2011133</strain>
    </source>
</reference>
<comment type="caution">
    <text evidence="2">The sequence shown here is derived from an EMBL/GenBank/DDBJ whole genome shotgun (WGS) entry which is preliminary data.</text>
</comment>
<keyword evidence="1" id="KW-0732">Signal</keyword>
<dbReference type="InterPro" id="IPR025293">
    <property type="entry name" value="YfiR/HmsC-like"/>
</dbReference>
<dbReference type="Pfam" id="PF13689">
    <property type="entry name" value="DUF4154"/>
    <property type="match status" value="1"/>
</dbReference>
<evidence type="ECO:0000313" key="2">
    <source>
        <dbReference type="EMBL" id="MEX8192498.1"/>
    </source>
</evidence>